<proteinExistence type="predicted"/>
<dbReference type="Proteomes" id="UP000317039">
    <property type="component" value="Chromosome"/>
</dbReference>
<gene>
    <name evidence="1" type="ORF">FOH10_34235</name>
</gene>
<name>A0A516NVU3_9NOCA</name>
<dbReference type="KEGG" id="nod:FOH10_34235"/>
<reference evidence="1 2" key="1">
    <citation type="submission" date="2019-07" db="EMBL/GenBank/DDBJ databases">
        <title>Complete Genome Sequence and Methylome Analysis of Nocardia otitidis-caviarum NEB252.</title>
        <authorList>
            <person name="Fomenkov A."/>
            <person name="Anton B.P."/>
            <person name="Vincze T."/>
            <person name="Roberts R.J."/>
        </authorList>
    </citation>
    <scope>NUCLEOTIDE SEQUENCE [LARGE SCALE GENOMIC DNA]</scope>
    <source>
        <strain evidence="1 2">NEB252</strain>
    </source>
</reference>
<evidence type="ECO:0000313" key="2">
    <source>
        <dbReference type="Proteomes" id="UP000317039"/>
    </source>
</evidence>
<dbReference type="RefSeq" id="WP_143983716.1">
    <property type="nucleotide sequence ID" value="NZ_CP041695.1"/>
</dbReference>
<dbReference type="GeneID" id="80337413"/>
<dbReference type="EMBL" id="CP041695">
    <property type="protein sequence ID" value="QDP83027.1"/>
    <property type="molecule type" value="Genomic_DNA"/>
</dbReference>
<accession>A0A516NVU3</accession>
<dbReference type="AlphaFoldDB" id="A0A516NVU3"/>
<protein>
    <submittedName>
        <fullName evidence="1">Uncharacterized protein</fullName>
    </submittedName>
</protein>
<evidence type="ECO:0000313" key="1">
    <source>
        <dbReference type="EMBL" id="QDP83027.1"/>
    </source>
</evidence>
<organism evidence="1 2">
    <name type="scientific">Nocardia otitidiscaviarum</name>
    <dbReference type="NCBI Taxonomy" id="1823"/>
    <lineage>
        <taxon>Bacteria</taxon>
        <taxon>Bacillati</taxon>
        <taxon>Actinomycetota</taxon>
        <taxon>Actinomycetes</taxon>
        <taxon>Mycobacteriales</taxon>
        <taxon>Nocardiaceae</taxon>
        <taxon>Nocardia</taxon>
    </lineage>
</organism>
<sequence length="65" mass="6515">MALRSAIGGDAAGRVIDGSATVSDVLIAAWVGRAANPAQALVDYARLYVGVPVDETGKPDGSQCA</sequence>